<keyword evidence="1" id="KW-0812">Transmembrane</keyword>
<dbReference type="Proteomes" id="UP000240009">
    <property type="component" value="Unassembled WGS sequence"/>
</dbReference>
<proteinExistence type="predicted"/>
<organism evidence="2 3">
    <name type="scientific">Blastopirellula marina</name>
    <dbReference type="NCBI Taxonomy" id="124"/>
    <lineage>
        <taxon>Bacteria</taxon>
        <taxon>Pseudomonadati</taxon>
        <taxon>Planctomycetota</taxon>
        <taxon>Planctomycetia</taxon>
        <taxon>Pirellulales</taxon>
        <taxon>Pirellulaceae</taxon>
        <taxon>Blastopirellula</taxon>
    </lineage>
</organism>
<keyword evidence="1" id="KW-0472">Membrane</keyword>
<feature type="transmembrane region" description="Helical" evidence="1">
    <location>
        <begin position="34"/>
        <end position="53"/>
    </location>
</feature>
<feature type="transmembrane region" description="Helical" evidence="1">
    <location>
        <begin position="65"/>
        <end position="85"/>
    </location>
</feature>
<dbReference type="EMBL" id="PUIA01000037">
    <property type="protein sequence ID" value="PQO31268.1"/>
    <property type="molecule type" value="Genomic_DNA"/>
</dbReference>
<keyword evidence="1" id="KW-1133">Transmembrane helix</keyword>
<sequence length="366" mass="41081">MNDSPYKSPTVVDDEADKVRTIMGEHSYQVAQQLGWATLAAYAQVGMLTVLMLTSWMRDQWKAEVVQLVVMAALIVLVVAVGLGLNSVRHLAGAFQYDNKKRAMLLFLSVIPWLAIISLFIVIDQARHELAAQRVPLAGLGVDWLELSRSVNALFGKTFHEPYPNTEQNQLYNLAFCDDTHLAQMAAIKGSIPWPTLPDLTEANHSWEDYAGNELVDARVRIHHCRLLKLQARTLPPLQVLAVIWEICGDENPVFLACYRRGICIYIDRLGECAMVTTPAPELSEAIDDLLAQADQWLERIAEYNFPRPIPPSNTNARMTLVTTHGTRVIEQAYADLYRHPDASQLLDSIEEVTQAIPDDPQERSL</sequence>
<evidence type="ECO:0000313" key="2">
    <source>
        <dbReference type="EMBL" id="PQO31268.1"/>
    </source>
</evidence>
<comment type="caution">
    <text evidence="2">The sequence shown here is derived from an EMBL/GenBank/DDBJ whole genome shotgun (WGS) entry which is preliminary data.</text>
</comment>
<accession>A0A2S8FGG3</accession>
<name>A0A2S8FGG3_9BACT</name>
<dbReference type="OrthoDB" id="292397at2"/>
<evidence type="ECO:0000313" key="3">
    <source>
        <dbReference type="Proteomes" id="UP000240009"/>
    </source>
</evidence>
<reference evidence="2 3" key="1">
    <citation type="submission" date="2018-02" db="EMBL/GenBank/DDBJ databases">
        <title>Comparative genomes isolates from brazilian mangrove.</title>
        <authorList>
            <person name="Araujo J.E."/>
            <person name="Taketani R.G."/>
            <person name="Silva M.C.P."/>
            <person name="Loureco M.V."/>
            <person name="Andreote F.D."/>
        </authorList>
    </citation>
    <scope>NUCLEOTIDE SEQUENCE [LARGE SCALE GENOMIC DNA]</scope>
    <source>
        <strain evidence="2 3">HEX-2 MGV</strain>
    </source>
</reference>
<evidence type="ECO:0000256" key="1">
    <source>
        <dbReference type="SAM" id="Phobius"/>
    </source>
</evidence>
<gene>
    <name evidence="2" type="ORF">C5Y96_13060</name>
</gene>
<dbReference type="RefSeq" id="WP_105353940.1">
    <property type="nucleotide sequence ID" value="NZ_PUIA01000037.1"/>
</dbReference>
<protein>
    <submittedName>
        <fullName evidence="2">Uncharacterized protein</fullName>
    </submittedName>
</protein>
<dbReference type="AlphaFoldDB" id="A0A2S8FGG3"/>
<feature type="transmembrane region" description="Helical" evidence="1">
    <location>
        <begin position="105"/>
        <end position="123"/>
    </location>
</feature>